<dbReference type="InterPro" id="IPR036736">
    <property type="entry name" value="ACP-like_sf"/>
</dbReference>
<dbReference type="Pfam" id="PF00501">
    <property type="entry name" value="AMP-binding"/>
    <property type="match status" value="1"/>
</dbReference>
<evidence type="ECO:0000259" key="7">
    <source>
        <dbReference type="Pfam" id="PF00668"/>
    </source>
</evidence>
<feature type="domain" description="AMP-dependent synthetase/ligase" evidence="5">
    <location>
        <begin position="559"/>
        <end position="659"/>
    </location>
</feature>
<dbReference type="Gene3D" id="3.30.559.30">
    <property type="entry name" value="Nonribosomal peptide synthetase, condensation domain"/>
    <property type="match status" value="1"/>
</dbReference>
<dbReference type="AlphaFoldDB" id="A0A975CEY9"/>
<dbReference type="GO" id="GO:0016874">
    <property type="term" value="F:ligase activity"/>
    <property type="evidence" value="ECO:0007669"/>
    <property type="project" value="UniProtKB-KW"/>
</dbReference>
<evidence type="ECO:0000256" key="1">
    <source>
        <dbReference type="ARBA" id="ARBA00001957"/>
    </source>
</evidence>
<dbReference type="GO" id="GO:0044550">
    <property type="term" value="P:secondary metabolite biosynthetic process"/>
    <property type="evidence" value="ECO:0007669"/>
    <property type="project" value="TreeGrafter"/>
</dbReference>
<dbReference type="GO" id="GO:0000036">
    <property type="term" value="F:acyl carrier activity"/>
    <property type="evidence" value="ECO:0007669"/>
    <property type="project" value="TreeGrafter"/>
</dbReference>
<evidence type="ECO:0000256" key="4">
    <source>
        <dbReference type="ARBA" id="ARBA00022598"/>
    </source>
</evidence>
<dbReference type="FunFam" id="3.30.559.10:FF:000023">
    <property type="entry name" value="Non-ribosomal peptide synthetase"/>
    <property type="match status" value="1"/>
</dbReference>
<dbReference type="InterPro" id="IPR009081">
    <property type="entry name" value="PP-bd_ACP"/>
</dbReference>
<proteinExistence type="predicted"/>
<comment type="cofactor">
    <cofactor evidence="1">
        <name>pantetheine 4'-phosphate</name>
        <dbReference type="ChEBI" id="CHEBI:47942"/>
    </cofactor>
</comment>
<dbReference type="CDD" id="cd19535">
    <property type="entry name" value="Cyc_NRPS"/>
    <property type="match status" value="1"/>
</dbReference>
<accession>A0A975CEY9</accession>
<evidence type="ECO:0000259" key="5">
    <source>
        <dbReference type="Pfam" id="PF00501"/>
    </source>
</evidence>
<evidence type="ECO:0000313" key="9">
    <source>
        <dbReference type="Proteomes" id="UP000663903"/>
    </source>
</evidence>
<dbReference type="RefSeq" id="WP_208006999.1">
    <property type="nucleotide sequence ID" value="NZ_CP071796.1"/>
</dbReference>
<dbReference type="Pfam" id="PF00550">
    <property type="entry name" value="PP-binding"/>
    <property type="match status" value="1"/>
</dbReference>
<keyword evidence="4" id="KW-0436">Ligase</keyword>
<evidence type="ECO:0000259" key="6">
    <source>
        <dbReference type="Pfam" id="PF00550"/>
    </source>
</evidence>
<gene>
    <name evidence="8" type="ORF">J1M35_10350</name>
</gene>
<dbReference type="InterPro" id="IPR042099">
    <property type="entry name" value="ANL_N_sf"/>
</dbReference>
<dbReference type="InterPro" id="IPR057737">
    <property type="entry name" value="Condensation_MtbB-like"/>
</dbReference>
<keyword evidence="3" id="KW-0597">Phosphoprotein</keyword>
<dbReference type="Gene3D" id="1.10.1200.10">
    <property type="entry name" value="ACP-like"/>
    <property type="match status" value="1"/>
</dbReference>
<dbReference type="FunFam" id="3.30.559.30:FF:000006">
    <property type="entry name" value="Yersiniabactin polyketide/non-ribosomal peptide synthetase"/>
    <property type="match status" value="1"/>
</dbReference>
<dbReference type="SUPFAM" id="SSF47336">
    <property type="entry name" value="ACP-like"/>
    <property type="match status" value="1"/>
</dbReference>
<dbReference type="GO" id="GO:0031177">
    <property type="term" value="F:phosphopantetheine binding"/>
    <property type="evidence" value="ECO:0007669"/>
    <property type="project" value="TreeGrafter"/>
</dbReference>
<name>A0A975CEY9_9BURK</name>
<dbReference type="Gene3D" id="3.40.50.12780">
    <property type="entry name" value="N-terminal domain of ligase-like"/>
    <property type="match status" value="1"/>
</dbReference>
<protein>
    <submittedName>
        <fullName evidence="8">AMP-binding protein</fullName>
    </submittedName>
</protein>
<dbReference type="Proteomes" id="UP000663903">
    <property type="component" value="Chromosome"/>
</dbReference>
<dbReference type="GO" id="GO:0005737">
    <property type="term" value="C:cytoplasm"/>
    <property type="evidence" value="ECO:0007669"/>
    <property type="project" value="TreeGrafter"/>
</dbReference>
<dbReference type="SUPFAM" id="SSF52777">
    <property type="entry name" value="CoA-dependent acyltransferases"/>
    <property type="match status" value="2"/>
</dbReference>
<dbReference type="EMBL" id="CP071796">
    <property type="protein sequence ID" value="QTD43582.1"/>
    <property type="molecule type" value="Genomic_DNA"/>
</dbReference>
<evidence type="ECO:0000256" key="3">
    <source>
        <dbReference type="ARBA" id="ARBA00022553"/>
    </source>
</evidence>
<feature type="domain" description="Carrier" evidence="6">
    <location>
        <begin position="12"/>
        <end position="67"/>
    </location>
</feature>
<dbReference type="Gene3D" id="3.30.559.10">
    <property type="entry name" value="Chloramphenicol acetyltransferase-like domain"/>
    <property type="match status" value="1"/>
</dbReference>
<feature type="domain" description="Condensation" evidence="7">
    <location>
        <begin position="125"/>
        <end position="520"/>
    </location>
</feature>
<dbReference type="KEGG" id="otd:J1M35_10350"/>
<evidence type="ECO:0000256" key="2">
    <source>
        <dbReference type="ARBA" id="ARBA00022450"/>
    </source>
</evidence>
<organism evidence="8 9">
    <name type="scientific">Ottowia testudinis</name>
    <dbReference type="NCBI Taxonomy" id="2816950"/>
    <lineage>
        <taxon>Bacteria</taxon>
        <taxon>Pseudomonadati</taxon>
        <taxon>Pseudomonadota</taxon>
        <taxon>Betaproteobacteria</taxon>
        <taxon>Burkholderiales</taxon>
        <taxon>Comamonadaceae</taxon>
        <taxon>Ottowia</taxon>
    </lineage>
</organism>
<dbReference type="PANTHER" id="PTHR45527:SF10">
    <property type="entry name" value="PYOCHELIN SYNTHASE PCHF"/>
    <property type="match status" value="1"/>
</dbReference>
<dbReference type="SUPFAM" id="SSF56801">
    <property type="entry name" value="Acetyl-CoA synthetase-like"/>
    <property type="match status" value="1"/>
</dbReference>
<dbReference type="InterPro" id="IPR000873">
    <property type="entry name" value="AMP-dep_synth/lig_dom"/>
</dbReference>
<keyword evidence="2" id="KW-0596">Phosphopantetheine</keyword>
<dbReference type="InterPro" id="IPR023213">
    <property type="entry name" value="CAT-like_dom_sf"/>
</dbReference>
<dbReference type="PANTHER" id="PTHR45527">
    <property type="entry name" value="NONRIBOSOMAL PEPTIDE SYNTHETASE"/>
    <property type="match status" value="1"/>
</dbReference>
<dbReference type="InterPro" id="IPR001242">
    <property type="entry name" value="Condensation_dom"/>
</dbReference>
<sequence>MTNAMEVDWLAAVQALVQVPLHGRDDDNLIELGLDSLHIMRLVNLWRRAGATVTFAQLIERPTLRNWRGMLGAGPISAAMPGGAAPPLPVADRPHTGQPFGLTDVQHAYWIGRQDGQPLGGVGCHAYLEIDGRGVCPERLEAAWRLLFERHGMLRARFTEAGAQIISDDIVFPALVVHDLRSLPVEEAGAHLRAVRERLSHRRLDVEAGQVAGLELSLRPHGETRVHFDIDLLVADVQSLQILLRDLAAAYTGGAVPADPMWCFSRYLTLEHERDRAQRETAREHWRARLPQLPGGPQLPLIKDPVLVERPRFARRQHRLAAASWQALRGFAAVGQVTPAMVLVSAYAEILARWSAEPHFVLNLPLFDRKTDHPGIEHVVADFTNLLLLQCDCRVRGSFLERARNIQKQFHLDVAHAAYSAVNVQRDLVKEGAAQGVAAPVVFACNLGTQLLTGACKAALGNLNYMVSQTPQVWLDHQVYEDDDGLLLAWDAVEELFPAGLLDDMFRAYFGLLEWLAEDAAHWRQPVSIALLAHQAKAREAANRTQALRRAHCLHDGLFEVAARSPRRTALLAGDAAVSYGELAERALRVAALLQRHGVVAGEPVAVSLPRGVEQVVAVFGVLAAGGCYVPVGVHQPAARQAKIHAAADIRWVLTDAQHLNDETRDGTRRLDVMAAQEYPR</sequence>
<reference evidence="8" key="1">
    <citation type="submission" date="2021-03" db="EMBL/GenBank/DDBJ databases">
        <title>Ottowia sp. 27C isolated from the cloaca of a Giant Asian pond turtle (Heosemys grandis).</title>
        <authorList>
            <person name="Spergser J."/>
            <person name="Busse H.-J."/>
        </authorList>
    </citation>
    <scope>NUCLEOTIDE SEQUENCE</scope>
    <source>
        <strain evidence="8">27C</strain>
    </source>
</reference>
<evidence type="ECO:0000313" key="8">
    <source>
        <dbReference type="EMBL" id="QTD43582.1"/>
    </source>
</evidence>
<dbReference type="Pfam" id="PF00668">
    <property type="entry name" value="Condensation"/>
    <property type="match status" value="1"/>
</dbReference>
<keyword evidence="9" id="KW-1185">Reference proteome</keyword>
<dbReference type="GO" id="GO:0043041">
    <property type="term" value="P:amino acid activation for nonribosomal peptide biosynthetic process"/>
    <property type="evidence" value="ECO:0007669"/>
    <property type="project" value="TreeGrafter"/>
</dbReference>